<protein>
    <submittedName>
        <fullName evidence="1">Uncharacterized protein</fullName>
    </submittedName>
</protein>
<evidence type="ECO:0000313" key="1">
    <source>
        <dbReference type="EMBL" id="SAK97597.1"/>
    </source>
</evidence>
<sequence length="33" mass="3464">MSEVANALACCRVMCEGSGGTFGSAHLDYDRLV</sequence>
<name>A0A158DV59_9BURK</name>
<proteinExistence type="predicted"/>
<dbReference type="AlphaFoldDB" id="A0A158DV59"/>
<evidence type="ECO:0000313" key="2">
    <source>
        <dbReference type="Proteomes" id="UP000054911"/>
    </source>
</evidence>
<comment type="caution">
    <text evidence="1">The sequence shown here is derived from an EMBL/GenBank/DDBJ whole genome shotgun (WGS) entry which is preliminary data.</text>
</comment>
<dbReference type="Proteomes" id="UP000054911">
    <property type="component" value="Unassembled WGS sequence"/>
</dbReference>
<accession>A0A158DV59</accession>
<dbReference type="EMBL" id="FCOE02000047">
    <property type="protein sequence ID" value="SAK97597.1"/>
    <property type="molecule type" value="Genomic_DNA"/>
</dbReference>
<gene>
    <name evidence="1" type="ORF">AWB80_07382</name>
</gene>
<keyword evidence="2" id="KW-1185">Reference proteome</keyword>
<organism evidence="1 2">
    <name type="scientific">Caballeronia pedi</name>
    <dbReference type="NCBI Taxonomy" id="1777141"/>
    <lineage>
        <taxon>Bacteria</taxon>
        <taxon>Pseudomonadati</taxon>
        <taxon>Pseudomonadota</taxon>
        <taxon>Betaproteobacteria</taxon>
        <taxon>Burkholderiales</taxon>
        <taxon>Burkholderiaceae</taxon>
        <taxon>Caballeronia</taxon>
    </lineage>
</organism>
<reference evidence="1" key="1">
    <citation type="submission" date="2016-01" db="EMBL/GenBank/DDBJ databases">
        <authorList>
            <person name="Peeters C."/>
        </authorList>
    </citation>
    <scope>NUCLEOTIDE SEQUENCE [LARGE SCALE GENOMIC DNA]</scope>
    <source>
        <strain evidence="1">LMG 29323</strain>
    </source>
</reference>